<sequence length="188" mass="21049">MALTERPADWRFVVPLPEAKDSQRSLSRAWTLDLKEPLSCGAQEFPFTRPLKVTAETRRTPEGADVLIGIEGEVATECRRCCAPLTVAIQQEFMYSYILQSEDVGKVQEEEELFSDSNRVVMPVPWLGGSIDVTDLVWECLVVALPLYATCPEGCIEIDSLLPAEDRMDPRFLALTDLLDEEKQKGGK</sequence>
<reference evidence="1 2" key="1">
    <citation type="submission" date="2009-12" db="EMBL/GenBank/DDBJ databases">
        <authorList>
            <person name="Shrivastava S."/>
            <person name="Madupu R."/>
            <person name="Durkin A.S."/>
            <person name="Torralba M."/>
            <person name="Methe B."/>
            <person name="Sutton G.G."/>
            <person name="Strausberg R.L."/>
            <person name="Nelson K.E."/>
        </authorList>
    </citation>
    <scope>NUCLEOTIDE SEQUENCE [LARGE SCALE GENOMIC DNA]</scope>
    <source>
        <strain evidence="1 2">W5455</strain>
    </source>
</reference>
<organism evidence="1 2">
    <name type="scientific">Pyramidobacter piscolens W5455</name>
    <dbReference type="NCBI Taxonomy" id="352165"/>
    <lineage>
        <taxon>Bacteria</taxon>
        <taxon>Thermotogati</taxon>
        <taxon>Synergistota</taxon>
        <taxon>Synergistia</taxon>
        <taxon>Synergistales</taxon>
        <taxon>Dethiosulfovibrionaceae</taxon>
        <taxon>Pyramidobacter</taxon>
    </lineage>
</organism>
<evidence type="ECO:0000313" key="2">
    <source>
        <dbReference type="Proteomes" id="UP000006462"/>
    </source>
</evidence>
<comment type="caution">
    <text evidence="1">The sequence shown here is derived from an EMBL/GenBank/DDBJ whole genome shotgun (WGS) entry which is preliminary data.</text>
</comment>
<dbReference type="InterPro" id="IPR003772">
    <property type="entry name" value="YceD"/>
</dbReference>
<dbReference type="EMBL" id="ADFP01000062">
    <property type="protein sequence ID" value="EFB90804.1"/>
    <property type="molecule type" value="Genomic_DNA"/>
</dbReference>
<evidence type="ECO:0000313" key="1">
    <source>
        <dbReference type="EMBL" id="EFB90804.1"/>
    </source>
</evidence>
<accession>A0ABP2HU05</accession>
<evidence type="ECO:0008006" key="3">
    <source>
        <dbReference type="Google" id="ProtNLM"/>
    </source>
</evidence>
<protein>
    <recommendedName>
        <fullName evidence="3">ACR, COG1399</fullName>
    </recommendedName>
</protein>
<proteinExistence type="predicted"/>
<dbReference type="Pfam" id="PF02620">
    <property type="entry name" value="YceD"/>
    <property type="match status" value="1"/>
</dbReference>
<gene>
    <name evidence="1" type="ORF">HMPREF7215_0110</name>
</gene>
<dbReference type="Proteomes" id="UP000006462">
    <property type="component" value="Unassembled WGS sequence"/>
</dbReference>
<keyword evidence="2" id="KW-1185">Reference proteome</keyword>
<name>A0ABP2HU05_9BACT</name>